<dbReference type="Pfam" id="PF10319">
    <property type="entry name" value="7TM_GPCR_Srj"/>
    <property type="match status" value="2"/>
</dbReference>
<feature type="transmembrane region" description="Helical" evidence="1">
    <location>
        <begin position="213"/>
        <end position="238"/>
    </location>
</feature>
<evidence type="ECO:0000313" key="3">
    <source>
        <dbReference type="Proteomes" id="UP000008068"/>
    </source>
</evidence>
<dbReference type="Proteomes" id="UP000008068">
    <property type="component" value="Unassembled WGS sequence"/>
</dbReference>
<feature type="transmembrane region" description="Helical" evidence="1">
    <location>
        <begin position="133"/>
        <end position="157"/>
    </location>
</feature>
<dbReference type="HOGENOM" id="CLU_036335_0_0_1"/>
<dbReference type="AlphaFoldDB" id="G0MT92"/>
<keyword evidence="1" id="KW-0472">Membrane</keyword>
<reference evidence="3" key="1">
    <citation type="submission" date="2011-07" db="EMBL/GenBank/DDBJ databases">
        <authorList>
            <consortium name="Caenorhabditis brenneri Sequencing and Analysis Consortium"/>
            <person name="Wilson R.K."/>
        </authorList>
    </citation>
    <scope>NUCLEOTIDE SEQUENCE [LARGE SCALE GENOMIC DNA]</scope>
    <source>
        <strain evidence="3">PB2801</strain>
    </source>
</reference>
<evidence type="ECO:0000313" key="2">
    <source>
        <dbReference type="EMBL" id="EGT43532.1"/>
    </source>
</evidence>
<sequence>MIYINWYHENLPTMLGIFSFLINPMFIYLVLTETKSQVGSYKNLLIMFSVFDILYSISEIFVPLGITGNEYGFIVFVSGGIFFEDPELGQYAMANRCGFISISYALLIIHFVYRYLALFHPYKLTYFFKPIGILLLTSLIIFHAASWALICQTCLAADDEVRSILSKSFRKQYGEDSQNIGMLAALYWVYMKIQKITFEQTLSATSIRLQRQLFFTLTMQTGIPILGSFLPTVVSWYAPILGWDIGWWNTNVPTVALAAFPCIDPLVYILIVPNYRNALLGRSNVSTGQNTVGNFGNVVPPNNIVFFITRVRPQN</sequence>
<feature type="transmembrane region" description="Helical" evidence="1">
    <location>
        <begin position="250"/>
        <end position="272"/>
    </location>
</feature>
<proteinExistence type="predicted"/>
<keyword evidence="1" id="KW-0812">Transmembrane</keyword>
<feature type="transmembrane region" description="Helical" evidence="1">
    <location>
        <begin position="43"/>
        <end position="66"/>
    </location>
</feature>
<dbReference type="EMBL" id="GL379811">
    <property type="protein sequence ID" value="EGT43532.1"/>
    <property type="molecule type" value="Genomic_DNA"/>
</dbReference>
<keyword evidence="1" id="KW-1133">Transmembrane helix</keyword>
<name>G0MT92_CAEBE</name>
<protein>
    <submittedName>
        <fullName evidence="2">Uncharacterized protein</fullName>
    </submittedName>
</protein>
<dbReference type="Gene3D" id="1.20.1070.10">
    <property type="entry name" value="Rhodopsin 7-helix transmembrane proteins"/>
    <property type="match status" value="1"/>
</dbReference>
<dbReference type="eggNOG" id="ENOG502SZQJ">
    <property type="taxonomic scope" value="Eukaryota"/>
</dbReference>
<gene>
    <name evidence="2" type="ORF">CAEBREN_16841</name>
</gene>
<accession>G0MT92</accession>
<dbReference type="InParanoid" id="G0MT92"/>
<evidence type="ECO:0000256" key="1">
    <source>
        <dbReference type="SAM" id="Phobius"/>
    </source>
</evidence>
<feature type="transmembrane region" description="Helical" evidence="1">
    <location>
        <begin position="93"/>
        <end position="113"/>
    </location>
</feature>
<dbReference type="SUPFAM" id="SSF81321">
    <property type="entry name" value="Family A G protein-coupled receptor-like"/>
    <property type="match status" value="1"/>
</dbReference>
<dbReference type="PANTHER" id="PTHR45907">
    <property type="entry name" value="SERPENTINE RECEPTOR, CLASS J"/>
    <property type="match status" value="1"/>
</dbReference>
<dbReference type="PANTHER" id="PTHR45907:SF17">
    <property type="entry name" value="SERPENTINE RECEPTOR, CLASS J"/>
    <property type="match status" value="1"/>
</dbReference>
<dbReference type="STRING" id="135651.G0MT92"/>
<organism evidence="3">
    <name type="scientific">Caenorhabditis brenneri</name>
    <name type="common">Nematode worm</name>
    <dbReference type="NCBI Taxonomy" id="135651"/>
    <lineage>
        <taxon>Eukaryota</taxon>
        <taxon>Metazoa</taxon>
        <taxon>Ecdysozoa</taxon>
        <taxon>Nematoda</taxon>
        <taxon>Chromadorea</taxon>
        <taxon>Rhabditida</taxon>
        <taxon>Rhabditina</taxon>
        <taxon>Rhabditomorpha</taxon>
        <taxon>Rhabditoidea</taxon>
        <taxon>Rhabditidae</taxon>
        <taxon>Peloderinae</taxon>
        <taxon>Caenorhabditis</taxon>
    </lineage>
</organism>
<feature type="transmembrane region" description="Helical" evidence="1">
    <location>
        <begin position="12"/>
        <end position="31"/>
    </location>
</feature>
<dbReference type="InterPro" id="IPR019423">
    <property type="entry name" value="7TM_GPCR_serpentine_rcpt_Srj"/>
</dbReference>
<keyword evidence="3" id="KW-1185">Reference proteome</keyword>